<gene>
    <name evidence="1" type="ORF">FRACA_1290003</name>
</gene>
<evidence type="ECO:0000313" key="2">
    <source>
        <dbReference type="Proteomes" id="UP000234331"/>
    </source>
</evidence>
<keyword evidence="2" id="KW-1185">Reference proteome</keyword>
<evidence type="ECO:0000313" key="1">
    <source>
        <dbReference type="EMBL" id="SNQ46150.1"/>
    </source>
</evidence>
<dbReference type="Proteomes" id="UP000234331">
    <property type="component" value="Unassembled WGS sequence"/>
</dbReference>
<organism evidence="1 2">
    <name type="scientific">Frankia canadensis</name>
    <dbReference type="NCBI Taxonomy" id="1836972"/>
    <lineage>
        <taxon>Bacteria</taxon>
        <taxon>Bacillati</taxon>
        <taxon>Actinomycetota</taxon>
        <taxon>Actinomycetes</taxon>
        <taxon>Frankiales</taxon>
        <taxon>Frankiaceae</taxon>
        <taxon>Frankia</taxon>
    </lineage>
</organism>
<dbReference type="AlphaFoldDB" id="A0A2I2KKF6"/>
<evidence type="ECO:0008006" key="3">
    <source>
        <dbReference type="Google" id="ProtNLM"/>
    </source>
</evidence>
<name>A0A2I2KKF6_9ACTN</name>
<proteinExistence type="predicted"/>
<dbReference type="InterPro" id="IPR029060">
    <property type="entry name" value="PIN-like_dom_sf"/>
</dbReference>
<accession>A0A2I2KKF6</accession>
<dbReference type="Gene3D" id="3.40.50.1010">
    <property type="entry name" value="5'-nuclease"/>
    <property type="match status" value="1"/>
</dbReference>
<reference evidence="1 2" key="1">
    <citation type="submission" date="2017-06" db="EMBL/GenBank/DDBJ databases">
        <authorList>
            <person name="Kim H.J."/>
            <person name="Triplett B.A."/>
        </authorList>
    </citation>
    <scope>NUCLEOTIDE SEQUENCE [LARGE SCALE GENOMIC DNA]</scope>
    <source>
        <strain evidence="1">FRACA_ARgP5</strain>
    </source>
</reference>
<protein>
    <recommendedName>
        <fullName evidence="3">Twitching motility protein PilT</fullName>
    </recommendedName>
</protein>
<dbReference type="SUPFAM" id="SSF88723">
    <property type="entry name" value="PIN domain-like"/>
    <property type="match status" value="1"/>
</dbReference>
<sequence length="127" mass="13470">MSALVLDAGAFLAVERGDREMVARLRIAQQRDIGLRSNAVVVAQVWRDRAGRQAALARLLRAVEVCAVDERTGREAGVLLGRAGTSDVVDATVALLARPGDRILTSDPEDITRLVQAGGVPAAVVRC</sequence>
<dbReference type="EMBL" id="FZMO01000034">
    <property type="protein sequence ID" value="SNQ46150.1"/>
    <property type="molecule type" value="Genomic_DNA"/>
</dbReference>